<sequence>MKTISFSKLLTNYLSEFLPCRAELSSNTISSYCDTFKLLLRFCRDNLKMSVEKISLTDIDDTLVYSFLDWLEKERNCSNSTINQRLRAIHSFVRYAQCESPENLLTFKKVLNIPARRQTKPIVSYINEHDMRKVLQTPDTSNIFGRRDLTLLSVMYDTGARVSEIVNLTVRDVRLDAPAKIKLFGKGMKYRDVPILLRTVAMLESYLKEQRLITADKLDYPLFFNRKHEKLTRAGVAYILSKYSSQLMTMNNTPITPHVLRHTKAMHLLQAGVNIVYIKDILGHVDISTTEVYARADLEMKRKALEKLSEVSPSSPPEWNTNTDLLTWLENFGKQKF</sequence>
<comment type="function">
    <text evidence="1">Site-specific tyrosine recombinase, which acts by catalyzing the cutting and rejoining of the recombining DNA molecules.</text>
</comment>
<evidence type="ECO:0000256" key="2">
    <source>
        <dbReference type="ARBA" id="ARBA00008857"/>
    </source>
</evidence>
<gene>
    <name evidence="6" type="ORF">I6U48_13470</name>
</gene>
<dbReference type="Proteomes" id="UP000694308">
    <property type="component" value="Unassembled WGS sequence"/>
</dbReference>
<dbReference type="GO" id="GO:0015074">
    <property type="term" value="P:DNA integration"/>
    <property type="evidence" value="ECO:0007669"/>
    <property type="project" value="InterPro"/>
</dbReference>
<accession>A0A949TR82</accession>
<name>A0A949TR82_9CLOT</name>
<dbReference type="PANTHER" id="PTHR30349">
    <property type="entry name" value="PHAGE INTEGRASE-RELATED"/>
    <property type="match status" value="1"/>
</dbReference>
<dbReference type="PROSITE" id="PS51898">
    <property type="entry name" value="TYR_RECOMBINASE"/>
    <property type="match status" value="1"/>
</dbReference>
<protein>
    <submittedName>
        <fullName evidence="6">Tyrosine-type recombinase/integrase</fullName>
    </submittedName>
</protein>
<evidence type="ECO:0000259" key="5">
    <source>
        <dbReference type="PROSITE" id="PS51900"/>
    </source>
</evidence>
<evidence type="ECO:0000256" key="3">
    <source>
        <dbReference type="PROSITE-ProRule" id="PRU01248"/>
    </source>
</evidence>
<comment type="similarity">
    <text evidence="2">Belongs to the 'phage' integrase family.</text>
</comment>
<reference evidence="6" key="1">
    <citation type="submission" date="2020-12" db="EMBL/GenBank/DDBJ databases">
        <title>Clostridium thailandense sp. nov., a novel acetogenic bacterium isolated from peat land soil in Thailand.</title>
        <authorList>
            <person name="Chaikitkaew S."/>
            <person name="Birkeland N.K."/>
        </authorList>
    </citation>
    <scope>NUCLEOTIDE SEQUENCE</scope>
    <source>
        <strain evidence="6">PL3</strain>
    </source>
</reference>
<dbReference type="InterPro" id="IPR002104">
    <property type="entry name" value="Integrase_catalytic"/>
</dbReference>
<dbReference type="Pfam" id="PF00589">
    <property type="entry name" value="Phage_integrase"/>
    <property type="match status" value="1"/>
</dbReference>
<organism evidence="6 7">
    <name type="scientific">Clostridium thailandense</name>
    <dbReference type="NCBI Taxonomy" id="2794346"/>
    <lineage>
        <taxon>Bacteria</taxon>
        <taxon>Bacillati</taxon>
        <taxon>Bacillota</taxon>
        <taxon>Clostridia</taxon>
        <taxon>Eubacteriales</taxon>
        <taxon>Clostridiaceae</taxon>
        <taxon>Clostridium</taxon>
    </lineage>
</organism>
<dbReference type="Pfam" id="PF02899">
    <property type="entry name" value="Phage_int_SAM_1"/>
    <property type="match status" value="1"/>
</dbReference>
<dbReference type="InterPro" id="IPR004107">
    <property type="entry name" value="Integrase_SAM-like_N"/>
</dbReference>
<dbReference type="GO" id="GO:0006310">
    <property type="term" value="P:DNA recombination"/>
    <property type="evidence" value="ECO:0007669"/>
    <property type="project" value="InterPro"/>
</dbReference>
<dbReference type="PANTHER" id="PTHR30349:SF81">
    <property type="entry name" value="TYROSINE RECOMBINASE XERC"/>
    <property type="match status" value="1"/>
</dbReference>
<dbReference type="InterPro" id="IPR050090">
    <property type="entry name" value="Tyrosine_recombinase_XerCD"/>
</dbReference>
<proteinExistence type="inferred from homology"/>
<evidence type="ECO:0000256" key="1">
    <source>
        <dbReference type="ARBA" id="ARBA00003283"/>
    </source>
</evidence>
<evidence type="ECO:0000259" key="4">
    <source>
        <dbReference type="PROSITE" id="PS51898"/>
    </source>
</evidence>
<evidence type="ECO:0000313" key="6">
    <source>
        <dbReference type="EMBL" id="MBV7273912.1"/>
    </source>
</evidence>
<keyword evidence="7" id="KW-1185">Reference proteome</keyword>
<feature type="domain" description="Core-binding (CB)" evidence="5">
    <location>
        <begin position="4"/>
        <end position="97"/>
    </location>
</feature>
<comment type="caution">
    <text evidence="6">The sequence shown here is derived from an EMBL/GenBank/DDBJ whole genome shotgun (WGS) entry which is preliminary data.</text>
</comment>
<dbReference type="RefSeq" id="WP_218320981.1">
    <property type="nucleotide sequence ID" value="NZ_JAEEGC010000059.1"/>
</dbReference>
<dbReference type="AlphaFoldDB" id="A0A949TR82"/>
<feature type="domain" description="Tyr recombinase" evidence="4">
    <location>
        <begin position="121"/>
        <end position="306"/>
    </location>
</feature>
<dbReference type="EMBL" id="JAEEGC010000059">
    <property type="protein sequence ID" value="MBV7273912.1"/>
    <property type="molecule type" value="Genomic_DNA"/>
</dbReference>
<dbReference type="InterPro" id="IPR044068">
    <property type="entry name" value="CB"/>
</dbReference>
<dbReference type="GO" id="GO:0003677">
    <property type="term" value="F:DNA binding"/>
    <property type="evidence" value="ECO:0007669"/>
    <property type="project" value="UniProtKB-UniRule"/>
</dbReference>
<evidence type="ECO:0000313" key="7">
    <source>
        <dbReference type="Proteomes" id="UP000694308"/>
    </source>
</evidence>
<dbReference type="CDD" id="cd01182">
    <property type="entry name" value="INT_RitC_C_like"/>
    <property type="match status" value="1"/>
</dbReference>
<dbReference type="PROSITE" id="PS51900">
    <property type="entry name" value="CB"/>
    <property type="match status" value="1"/>
</dbReference>
<keyword evidence="3" id="KW-0238">DNA-binding</keyword>